<proteinExistence type="predicted"/>
<name>A0A6J6UZ99_9ZZZZ</name>
<evidence type="ECO:0000256" key="1">
    <source>
        <dbReference type="SAM" id="MobiDB-lite"/>
    </source>
</evidence>
<dbReference type="AlphaFoldDB" id="A0A6J6UZ99"/>
<feature type="compositionally biased region" description="Low complexity" evidence="1">
    <location>
        <begin position="1"/>
        <end position="11"/>
    </location>
</feature>
<evidence type="ECO:0000256" key="2">
    <source>
        <dbReference type="SAM" id="Phobius"/>
    </source>
</evidence>
<keyword evidence="2" id="KW-1133">Transmembrane helix</keyword>
<feature type="region of interest" description="Disordered" evidence="1">
    <location>
        <begin position="1"/>
        <end position="33"/>
    </location>
</feature>
<feature type="transmembrane region" description="Helical" evidence="2">
    <location>
        <begin position="66"/>
        <end position="88"/>
    </location>
</feature>
<organism evidence="3">
    <name type="scientific">freshwater metagenome</name>
    <dbReference type="NCBI Taxonomy" id="449393"/>
    <lineage>
        <taxon>unclassified sequences</taxon>
        <taxon>metagenomes</taxon>
        <taxon>ecological metagenomes</taxon>
    </lineage>
</organism>
<dbReference type="EMBL" id="CAEZYQ010000031">
    <property type="protein sequence ID" value="CAB4764856.1"/>
    <property type="molecule type" value="Genomic_DNA"/>
</dbReference>
<feature type="compositionally biased region" description="Acidic residues" evidence="1">
    <location>
        <begin position="111"/>
        <end position="143"/>
    </location>
</feature>
<sequence length="187" mass="18749">MAAPAAEPAVARETTGPADVSAATPVVGPLGVRPAVPALDRAGDTLARVPGLLAARWRGLEPHQRGLAGSLAALVLLILITAVAAGAATTQDPGRSSDPVRPGETSSSDTGEPDTGEPEPEPDAPAEDPAPAEELVEDEGPGLDEDRGPAGGPPGLEKKKDKGPKDKGPKDKGPKDKGPKDKGPKKG</sequence>
<keyword evidence="2" id="KW-0812">Transmembrane</keyword>
<gene>
    <name evidence="3" type="ORF">UFOPK2761_02939</name>
</gene>
<evidence type="ECO:0000313" key="3">
    <source>
        <dbReference type="EMBL" id="CAB4764856.1"/>
    </source>
</evidence>
<keyword evidence="2" id="KW-0472">Membrane</keyword>
<accession>A0A6J6UZ99</accession>
<feature type="compositionally biased region" description="Basic and acidic residues" evidence="1">
    <location>
        <begin position="156"/>
        <end position="187"/>
    </location>
</feature>
<reference evidence="3" key="1">
    <citation type="submission" date="2020-05" db="EMBL/GenBank/DDBJ databases">
        <authorList>
            <person name="Chiriac C."/>
            <person name="Salcher M."/>
            <person name="Ghai R."/>
            <person name="Kavagutti S V."/>
        </authorList>
    </citation>
    <scope>NUCLEOTIDE SEQUENCE</scope>
</reference>
<feature type="region of interest" description="Disordered" evidence="1">
    <location>
        <begin position="87"/>
        <end position="187"/>
    </location>
</feature>
<protein>
    <submittedName>
        <fullName evidence="3">Unannotated protein</fullName>
    </submittedName>
</protein>